<keyword evidence="6 10" id="KW-1133">Transmembrane helix</keyword>
<feature type="transmembrane region" description="Helical" evidence="12">
    <location>
        <begin position="21"/>
        <end position="47"/>
    </location>
</feature>
<feature type="transmembrane region" description="Helical" evidence="12">
    <location>
        <begin position="107"/>
        <end position="130"/>
    </location>
</feature>
<dbReference type="SMART" id="SM01091">
    <property type="entry name" value="CorC_HlyC"/>
    <property type="match status" value="1"/>
</dbReference>
<dbReference type="SMART" id="SM00116">
    <property type="entry name" value="CBS"/>
    <property type="match status" value="2"/>
</dbReference>
<gene>
    <name evidence="15" type="ORF">ENQ20_19700</name>
</gene>
<dbReference type="Pfam" id="PF00571">
    <property type="entry name" value="CBS"/>
    <property type="match status" value="2"/>
</dbReference>
<evidence type="ECO:0000256" key="9">
    <source>
        <dbReference type="PROSITE-ProRule" id="PRU00703"/>
    </source>
</evidence>
<feature type="domain" description="CBS" evidence="13">
    <location>
        <begin position="286"/>
        <end position="343"/>
    </location>
</feature>
<comment type="caution">
    <text evidence="15">The sequence shown here is derived from an EMBL/GenBank/DDBJ whole genome shotgun (WGS) entry which is preliminary data.</text>
</comment>
<comment type="subcellular location">
    <subcellularLocation>
        <location evidence="1">Cell membrane</location>
        <topology evidence="1">Multi-pass membrane protein</topology>
    </subcellularLocation>
</comment>
<evidence type="ECO:0000256" key="10">
    <source>
        <dbReference type="PROSITE-ProRule" id="PRU01193"/>
    </source>
</evidence>
<dbReference type="InterPro" id="IPR036318">
    <property type="entry name" value="FAD-bd_PCMH-like_sf"/>
</dbReference>
<feature type="domain" description="CBS" evidence="13">
    <location>
        <begin position="221"/>
        <end position="281"/>
    </location>
</feature>
<evidence type="ECO:0000256" key="6">
    <source>
        <dbReference type="ARBA" id="ARBA00022989"/>
    </source>
</evidence>
<dbReference type="InterPro" id="IPR046342">
    <property type="entry name" value="CBS_dom_sf"/>
</dbReference>
<feature type="compositionally biased region" description="Polar residues" evidence="11">
    <location>
        <begin position="447"/>
        <end position="467"/>
    </location>
</feature>
<dbReference type="InterPro" id="IPR002550">
    <property type="entry name" value="CNNM"/>
</dbReference>
<evidence type="ECO:0000256" key="11">
    <source>
        <dbReference type="SAM" id="MobiDB-lite"/>
    </source>
</evidence>
<name>A0A7C1JG26_9CHLR</name>
<keyword evidence="8 10" id="KW-0472">Membrane</keyword>
<dbReference type="Gene3D" id="3.30.465.10">
    <property type="match status" value="1"/>
</dbReference>
<dbReference type="SUPFAM" id="SSF56176">
    <property type="entry name" value="FAD-binding/transporter-associated domain-like"/>
    <property type="match status" value="1"/>
</dbReference>
<dbReference type="PROSITE" id="PS51371">
    <property type="entry name" value="CBS"/>
    <property type="match status" value="2"/>
</dbReference>
<feature type="transmembrane region" description="Helical" evidence="12">
    <location>
        <begin position="76"/>
        <end position="100"/>
    </location>
</feature>
<keyword evidence="7 9" id="KW-0129">CBS domain</keyword>
<evidence type="ECO:0000256" key="12">
    <source>
        <dbReference type="SAM" id="Phobius"/>
    </source>
</evidence>
<evidence type="ECO:0000259" key="13">
    <source>
        <dbReference type="PROSITE" id="PS51371"/>
    </source>
</evidence>
<reference evidence="15" key="1">
    <citation type="journal article" date="2020" name="mSystems">
        <title>Genome- and Community-Level Interaction Insights into Carbon Utilization and Element Cycling Functions of Hydrothermarchaeota in Hydrothermal Sediment.</title>
        <authorList>
            <person name="Zhou Z."/>
            <person name="Liu Y."/>
            <person name="Xu W."/>
            <person name="Pan J."/>
            <person name="Luo Z.H."/>
            <person name="Li M."/>
        </authorList>
    </citation>
    <scope>NUCLEOTIDE SEQUENCE [LARGE SCALE GENOMIC DNA]</scope>
    <source>
        <strain evidence="15">SpSt-289</strain>
    </source>
</reference>
<dbReference type="Pfam" id="PF01595">
    <property type="entry name" value="CNNM"/>
    <property type="match status" value="1"/>
</dbReference>
<evidence type="ECO:0000256" key="1">
    <source>
        <dbReference type="ARBA" id="ARBA00004651"/>
    </source>
</evidence>
<sequence length="467" mass="51865">MWTTGRRQKSLLRSKAVESDLVTWIVLVAALFFIGLAAAAEIALSAVNRSEVRKRSEAGDPRALMLSKQLADTAQFWLTIMLLKSLGLVAAGLAVGYVLFTHFPMSGMLIGIVFTWLILGAAQIAVRSLVLRNPDAVAFALAPVLRPIMQVLSPVTFLLYRAGLRLSGEDEEESDESIFLSEDGLRLLMQVNEEESEIQESEKQMIAGILEMDETVAREVMVPRIDMVTLEVNTPLREALDTIIEAGHSRIPVHEGHIDAIVGLLYAKDLLKCFRDQRMDVQIRELLRPPYFIPASKKVTALLREMQQQRVHLAIVIDEYGGVAGLVTIEDILEEIVGDIQDEYDVAEEVYLQPVGENTYLVNSRLDLDTLSDVLGIDLEEEEADTVGGLIYSRLGHVPEQGEALELEGWRFIVLSVDGRRINQVRIERVIPASQESDEVEAADSIPNRNSQAQNSWLKPSGLANQS</sequence>
<accession>A0A7C1JG26</accession>
<dbReference type="InterPro" id="IPR005170">
    <property type="entry name" value="Transptr-assoc_dom"/>
</dbReference>
<evidence type="ECO:0000256" key="3">
    <source>
        <dbReference type="ARBA" id="ARBA00022475"/>
    </source>
</evidence>
<dbReference type="FunFam" id="3.10.580.10:FF:000002">
    <property type="entry name" value="Magnesium/cobalt efflux protein CorC"/>
    <property type="match status" value="1"/>
</dbReference>
<evidence type="ECO:0000256" key="4">
    <source>
        <dbReference type="ARBA" id="ARBA00022692"/>
    </source>
</evidence>
<dbReference type="GO" id="GO:0050660">
    <property type="term" value="F:flavin adenine dinucleotide binding"/>
    <property type="evidence" value="ECO:0007669"/>
    <property type="project" value="InterPro"/>
</dbReference>
<evidence type="ECO:0000256" key="5">
    <source>
        <dbReference type="ARBA" id="ARBA00022737"/>
    </source>
</evidence>
<evidence type="ECO:0000259" key="14">
    <source>
        <dbReference type="PROSITE" id="PS51846"/>
    </source>
</evidence>
<dbReference type="InterPro" id="IPR000644">
    <property type="entry name" value="CBS_dom"/>
</dbReference>
<feature type="domain" description="CNNM transmembrane" evidence="14">
    <location>
        <begin position="16"/>
        <end position="202"/>
    </location>
</feature>
<dbReference type="Pfam" id="PF03471">
    <property type="entry name" value="CorC_HlyC"/>
    <property type="match status" value="1"/>
</dbReference>
<keyword evidence="5" id="KW-0677">Repeat</keyword>
<organism evidence="15">
    <name type="scientific">Caldilinea aerophila</name>
    <dbReference type="NCBI Taxonomy" id="133453"/>
    <lineage>
        <taxon>Bacteria</taxon>
        <taxon>Bacillati</taxon>
        <taxon>Chloroflexota</taxon>
        <taxon>Caldilineae</taxon>
        <taxon>Caldilineales</taxon>
        <taxon>Caldilineaceae</taxon>
        <taxon>Caldilinea</taxon>
    </lineage>
</organism>
<dbReference type="SUPFAM" id="SSF54631">
    <property type="entry name" value="CBS-domain pair"/>
    <property type="match status" value="1"/>
</dbReference>
<evidence type="ECO:0000256" key="8">
    <source>
        <dbReference type="ARBA" id="ARBA00023136"/>
    </source>
</evidence>
<dbReference type="InterPro" id="IPR044751">
    <property type="entry name" value="Ion_transp-like_CBS"/>
</dbReference>
<evidence type="ECO:0000256" key="2">
    <source>
        <dbReference type="ARBA" id="ARBA00006337"/>
    </source>
</evidence>
<dbReference type="InterPro" id="IPR016169">
    <property type="entry name" value="FAD-bd_PCMH_sub2"/>
</dbReference>
<protein>
    <submittedName>
        <fullName evidence="15">HlyC/CorC family transporter</fullName>
    </submittedName>
</protein>
<feature type="region of interest" description="Disordered" evidence="11">
    <location>
        <begin position="435"/>
        <end position="467"/>
    </location>
</feature>
<dbReference type="EMBL" id="DSMG01000198">
    <property type="protein sequence ID" value="HDX33684.1"/>
    <property type="molecule type" value="Genomic_DNA"/>
</dbReference>
<comment type="similarity">
    <text evidence="2">Belongs to the UPF0053 family.</text>
</comment>
<evidence type="ECO:0000256" key="7">
    <source>
        <dbReference type="ARBA" id="ARBA00023122"/>
    </source>
</evidence>
<dbReference type="PANTHER" id="PTHR22777">
    <property type="entry name" value="HEMOLYSIN-RELATED"/>
    <property type="match status" value="1"/>
</dbReference>
<dbReference type="CDD" id="cd04590">
    <property type="entry name" value="CBS_pair_CorC_HlyC_assoc"/>
    <property type="match status" value="1"/>
</dbReference>
<dbReference type="Gene3D" id="3.10.580.10">
    <property type="entry name" value="CBS-domain"/>
    <property type="match status" value="1"/>
</dbReference>
<keyword evidence="4 10" id="KW-0812">Transmembrane</keyword>
<keyword evidence="3" id="KW-1003">Cell membrane</keyword>
<dbReference type="GO" id="GO:0005886">
    <property type="term" value="C:plasma membrane"/>
    <property type="evidence" value="ECO:0007669"/>
    <property type="project" value="UniProtKB-SubCell"/>
</dbReference>
<evidence type="ECO:0000313" key="15">
    <source>
        <dbReference type="EMBL" id="HDX33684.1"/>
    </source>
</evidence>
<dbReference type="AlphaFoldDB" id="A0A7C1JG26"/>
<proteinExistence type="inferred from homology"/>
<dbReference type="PANTHER" id="PTHR22777:SF32">
    <property type="entry name" value="UPF0053 INNER MEMBRANE PROTEIN YFJD"/>
    <property type="match status" value="1"/>
</dbReference>
<dbReference type="PROSITE" id="PS51846">
    <property type="entry name" value="CNNM"/>
    <property type="match status" value="1"/>
</dbReference>